<keyword evidence="1" id="KW-0472">Membrane</keyword>
<dbReference type="eggNOG" id="arCOG03858">
    <property type="taxonomic scope" value="Archaea"/>
</dbReference>
<dbReference type="Proteomes" id="UP000008138">
    <property type="component" value="Chromosome"/>
</dbReference>
<dbReference type="STRING" id="999630.TUZN_1431"/>
<keyword evidence="1" id="KW-1133">Transmembrane helix</keyword>
<dbReference type="GO" id="GO:0004553">
    <property type="term" value="F:hydrolase activity, hydrolyzing O-glycosyl compounds"/>
    <property type="evidence" value="ECO:0007669"/>
    <property type="project" value="InterPro"/>
</dbReference>
<dbReference type="InterPro" id="IPR013320">
    <property type="entry name" value="ConA-like_dom_sf"/>
</dbReference>
<dbReference type="SUPFAM" id="SSF49899">
    <property type="entry name" value="Concanavalin A-like lectins/glucanases"/>
    <property type="match status" value="1"/>
</dbReference>
<gene>
    <name evidence="2" type="ordered locus">TUZN_1431</name>
</gene>
<evidence type="ECO:0000256" key="1">
    <source>
        <dbReference type="SAM" id="Phobius"/>
    </source>
</evidence>
<sequence>MVLIVYLTYLKRAGSEGFMARWVWAAVVAIIIVAVFAIVAMTGQRQSVSNGTMGSRVQTPTSASQPQRVEVLLIPNGTTLVRAISRSPAEMMAAYYIGNGSVMITPYPWNMKSWRGEVETVYNGSALIAKINASYSEKYNPYAPVLGYPSARYGCDPLFGACTATEPPLKLPLPATNADAVIEIDYSIQPGNCDVTDFSYDIWFTKGPGLGPGDLELMLWMYYTTPLSQSAPSPYWSSAGSYTASAYVNGNRVDMPIKAFLHIDRSSWSVLILAFERPIKSGSVALSIGDLVRIAERALNGTGINIDRLNLVSIDVGIEFDGPPNKLLSCSYEIYRWALASS</sequence>
<evidence type="ECO:0000313" key="2">
    <source>
        <dbReference type="EMBL" id="AEA12904.1"/>
    </source>
</evidence>
<dbReference type="Gene3D" id="2.60.120.180">
    <property type="match status" value="1"/>
</dbReference>
<evidence type="ECO:0000313" key="3">
    <source>
        <dbReference type="Proteomes" id="UP000008138"/>
    </source>
</evidence>
<reference key="2">
    <citation type="submission" date="2011-03" db="EMBL/GenBank/DDBJ databases">
        <title>Complete genome sequence of the thermoacidophilic crenarchaeon Thermoproteus uzoniensis 768-20.</title>
        <authorList>
            <person name="Mardanov A.V."/>
            <person name="Gumerov V.M."/>
            <person name="Beletsky A.V."/>
            <person name="Prokofeva M.I."/>
            <person name="Bonch-Osmolovskaya E.A."/>
            <person name="Ravin N.V."/>
            <person name="Skryabin K.G."/>
        </authorList>
    </citation>
    <scope>NUCLEOTIDE SEQUENCE</scope>
    <source>
        <strain>768-20</strain>
    </source>
</reference>
<feature type="transmembrane region" description="Helical" evidence="1">
    <location>
        <begin position="22"/>
        <end position="43"/>
    </location>
</feature>
<dbReference type="HOGENOM" id="CLU_810433_0_0_2"/>
<dbReference type="EMBL" id="CP002590">
    <property type="protein sequence ID" value="AEA12904.1"/>
    <property type="molecule type" value="Genomic_DNA"/>
</dbReference>
<name>F2L1P8_THEU7</name>
<dbReference type="InterPro" id="IPR013319">
    <property type="entry name" value="GH11/12"/>
</dbReference>
<proteinExistence type="predicted"/>
<protein>
    <submittedName>
        <fullName evidence="2">Endo-1,4-beta-glucanase</fullName>
    </submittedName>
</protein>
<reference evidence="2 3" key="1">
    <citation type="journal article" date="2011" name="J. Bacteriol.">
        <title>Complete genome sequence of the thermoacidophilic crenarchaeon Thermoproteus uzoniensis 768-20.</title>
        <authorList>
            <person name="Mardanov A.V."/>
            <person name="Gumerov V.M."/>
            <person name="Beletsky A.V."/>
            <person name="Prokofeva M.I."/>
            <person name="Bonch-Osmolovskaya E.A."/>
            <person name="Ravin N.V."/>
            <person name="Skryabin K.G."/>
        </authorList>
    </citation>
    <scope>NUCLEOTIDE SEQUENCE [LARGE SCALE GENOMIC DNA]</scope>
    <source>
        <strain evidence="2 3">768-20</strain>
    </source>
</reference>
<dbReference type="KEGG" id="tuz:TUZN_1431"/>
<dbReference type="AlphaFoldDB" id="F2L1P8"/>
<keyword evidence="1" id="KW-0812">Transmembrane</keyword>
<accession>F2L1P8</accession>
<organism evidence="2 3">
    <name type="scientific">Thermoproteus uzoniensis (strain 768-20)</name>
    <dbReference type="NCBI Taxonomy" id="999630"/>
    <lineage>
        <taxon>Archaea</taxon>
        <taxon>Thermoproteota</taxon>
        <taxon>Thermoprotei</taxon>
        <taxon>Thermoproteales</taxon>
        <taxon>Thermoproteaceae</taxon>
        <taxon>Thermoproteus</taxon>
    </lineage>
</organism>
<keyword evidence="3" id="KW-1185">Reference proteome</keyword>